<proteinExistence type="predicted"/>
<evidence type="ECO:0000313" key="3">
    <source>
        <dbReference type="Proteomes" id="UP000663193"/>
    </source>
</evidence>
<evidence type="ECO:0000313" key="2">
    <source>
        <dbReference type="EMBL" id="QRD02916.1"/>
    </source>
</evidence>
<name>A0A7U2I4D5_PHANO</name>
<keyword evidence="3" id="KW-1185">Reference proteome</keyword>
<feature type="compositionally biased region" description="Basic residues" evidence="1">
    <location>
        <begin position="106"/>
        <end position="116"/>
    </location>
</feature>
<feature type="non-terminal residue" evidence="2">
    <location>
        <position position="1"/>
    </location>
</feature>
<dbReference type="EMBL" id="CP069036">
    <property type="protein sequence ID" value="QRD02916.1"/>
    <property type="molecule type" value="Genomic_DNA"/>
</dbReference>
<feature type="region of interest" description="Disordered" evidence="1">
    <location>
        <begin position="92"/>
        <end position="116"/>
    </location>
</feature>
<dbReference type="Proteomes" id="UP000663193">
    <property type="component" value="Chromosome 14"/>
</dbReference>
<evidence type="ECO:0000256" key="1">
    <source>
        <dbReference type="SAM" id="MobiDB-lite"/>
    </source>
</evidence>
<sequence>VRVLQSSISLHLRIAITIAIVATVVKHPTIQRTSRSRHVAFNTIEAQRPIRRQDCAFELIWIRRLTSHVQRQLVDRQPCRYVINIAESVPRVSHQLPRHQPPPRAIQRRSHHTARQ</sequence>
<dbReference type="AlphaFoldDB" id="A0A7U2I4D5"/>
<gene>
    <name evidence="2" type="ORF">JI435_165850</name>
</gene>
<protein>
    <submittedName>
        <fullName evidence="2">Uncharacterized protein</fullName>
    </submittedName>
</protein>
<accession>A0A7U2I4D5</accession>
<reference evidence="3" key="1">
    <citation type="journal article" date="2021" name="BMC Genomics">
        <title>Chromosome-level genome assembly and manually-curated proteome of model necrotroph Parastagonospora nodorum Sn15 reveals a genome-wide trove of candidate effector homologs, and redundancy of virulence-related functions within an accessory chromosome.</title>
        <authorList>
            <person name="Bertazzoni S."/>
            <person name="Jones D.A.B."/>
            <person name="Phan H.T."/>
            <person name="Tan K.-C."/>
            <person name="Hane J.K."/>
        </authorList>
    </citation>
    <scope>NUCLEOTIDE SEQUENCE [LARGE SCALE GENOMIC DNA]</scope>
    <source>
        <strain evidence="3">SN15 / ATCC MYA-4574 / FGSC 10173)</strain>
    </source>
</reference>
<organism evidence="2 3">
    <name type="scientific">Phaeosphaeria nodorum (strain SN15 / ATCC MYA-4574 / FGSC 10173)</name>
    <name type="common">Glume blotch fungus</name>
    <name type="synonym">Parastagonospora nodorum</name>
    <dbReference type="NCBI Taxonomy" id="321614"/>
    <lineage>
        <taxon>Eukaryota</taxon>
        <taxon>Fungi</taxon>
        <taxon>Dikarya</taxon>
        <taxon>Ascomycota</taxon>
        <taxon>Pezizomycotina</taxon>
        <taxon>Dothideomycetes</taxon>
        <taxon>Pleosporomycetidae</taxon>
        <taxon>Pleosporales</taxon>
        <taxon>Pleosporineae</taxon>
        <taxon>Phaeosphaeriaceae</taxon>
        <taxon>Parastagonospora</taxon>
    </lineage>
</organism>
<dbReference type="VEuPathDB" id="FungiDB:JI435_165850"/>